<organism evidence="4 5">
    <name type="scientific">Saccharothrix ecbatanensis</name>
    <dbReference type="NCBI Taxonomy" id="1105145"/>
    <lineage>
        <taxon>Bacteria</taxon>
        <taxon>Bacillati</taxon>
        <taxon>Actinomycetota</taxon>
        <taxon>Actinomycetes</taxon>
        <taxon>Pseudonocardiales</taxon>
        <taxon>Pseudonocardiaceae</taxon>
        <taxon>Saccharothrix</taxon>
    </lineage>
</organism>
<dbReference type="InterPro" id="IPR011990">
    <property type="entry name" value="TPR-like_helical_dom_sf"/>
</dbReference>
<dbReference type="Gene3D" id="1.10.10.10">
    <property type="entry name" value="Winged helix-like DNA-binding domain superfamily/Winged helix DNA-binding domain"/>
    <property type="match status" value="1"/>
</dbReference>
<dbReference type="PROSITE" id="PS00622">
    <property type="entry name" value="HTH_LUXR_1"/>
    <property type="match status" value="1"/>
</dbReference>
<dbReference type="InterPro" id="IPR027417">
    <property type="entry name" value="P-loop_NTPase"/>
</dbReference>
<dbReference type="GO" id="GO:0005737">
    <property type="term" value="C:cytoplasm"/>
    <property type="evidence" value="ECO:0007669"/>
    <property type="project" value="TreeGrafter"/>
</dbReference>
<protein>
    <submittedName>
        <fullName evidence="4">DNA-binding CsgD family transcriptional regulator</fullName>
    </submittedName>
</protein>
<keyword evidence="4" id="KW-0238">DNA-binding</keyword>
<name>A0A7W9HF16_9PSEU</name>
<dbReference type="GO" id="GO:0003677">
    <property type="term" value="F:DNA binding"/>
    <property type="evidence" value="ECO:0007669"/>
    <property type="project" value="UniProtKB-KW"/>
</dbReference>
<sequence>MVGRTAELAVLSETVLALSAVVSVEGEAGVGKSRLVAELLRGPAVRGRRVLVGRCHPIRESFPLGPFVEAVGGIGDGLSGSRLSSVAGALRPLLPELAPWLPPMPVSLDDAVAQRHRVFRGLAEVLGAVSPAVLVLEDLHWMDEQTGDFLTYLLDGVPAGLAVVLTYRGEEAGAALRALTARPPTGTALAHVPLTALDATRTGSLAAAILGLDRVSDEFARYLWERTSGLPFAVEEVLALVRERGLVVRRGDRWARRALDQLEVPRGIRDSTLARVARLSEVAQRLVEVVSVVRTPVTQPVLAAMTGLTDSVEALVEAVDRGVLAEAGGGFGFRHALAAQAVYEHLNPARRMALHGRAAEVLEAVTPTPLGQVAHHLRHAHRPAEWASAAERAAAQAAALGDEDEAVRLLAAVLQNAELPPERRAALAVALGWAALDTLHAREVTEPLRAAIDLDVPAALRGELRFLLAVILGQSGEDPAAQRRLFLAALPDLPHRPDLRAWAMVGLGVTVPPEVSVAEALRWLTDAVALTDGIDDRLLAVFVLGKAGAILMENGDNAWRAIAGRVEELTGGAPRQRREANAYYSLGVAACYTGHLPTAETMLDAAMRADAAQQNRRLAVMIRAGLALTRYCTGRWDGLAAAVEEILADAADYATTRMDLEVVASGLALARGDLDRAAATSRRVTEFAVEIGAYEVVPAAAATWARAALARGDLAGALTGVRTLLAVLDAKGVWAPACWAVPAAVDVLVAGGEQVAARRLADRTADALHGLDAPLAGAVLAYTRGVLDGRPEELATAAAEFERVSAGHEAGRAHEAAAVAWLGAGDERGVTSLRAAVAVYERLGASWDAGRAAALARAHGVSLPARHRSGRRGYGAELSPRERQVAELAVDGRTNREIAEALFVSPNTVGKHMAAVMRKLNARSRTELVRLLVDDPGKDGAFLP</sequence>
<comment type="caution">
    <text evidence="4">The sequence shown here is derived from an EMBL/GenBank/DDBJ whole genome shotgun (WGS) entry which is preliminary data.</text>
</comment>
<keyword evidence="1" id="KW-0547">Nucleotide-binding</keyword>
<evidence type="ECO:0000256" key="1">
    <source>
        <dbReference type="ARBA" id="ARBA00022741"/>
    </source>
</evidence>
<dbReference type="Pfam" id="PF00196">
    <property type="entry name" value="GerE"/>
    <property type="match status" value="1"/>
</dbReference>
<dbReference type="SUPFAM" id="SSF52540">
    <property type="entry name" value="P-loop containing nucleoside triphosphate hydrolases"/>
    <property type="match status" value="1"/>
</dbReference>
<dbReference type="InterPro" id="IPR000792">
    <property type="entry name" value="Tscrpt_reg_LuxR_C"/>
</dbReference>
<reference evidence="4 5" key="1">
    <citation type="submission" date="2020-08" db="EMBL/GenBank/DDBJ databases">
        <title>Sequencing the genomes of 1000 actinobacteria strains.</title>
        <authorList>
            <person name="Klenk H.-P."/>
        </authorList>
    </citation>
    <scope>NUCLEOTIDE SEQUENCE [LARGE SCALE GENOMIC DNA]</scope>
    <source>
        <strain evidence="4 5">DSM 45486</strain>
    </source>
</reference>
<accession>A0A7W9HF16</accession>
<dbReference type="PANTHER" id="PTHR16305:SF35">
    <property type="entry name" value="TRANSCRIPTIONAL ACTIVATOR DOMAIN"/>
    <property type="match status" value="1"/>
</dbReference>
<dbReference type="RefSeq" id="WP_184916351.1">
    <property type="nucleotide sequence ID" value="NZ_JACHMO010000001.1"/>
</dbReference>
<dbReference type="Proteomes" id="UP000552097">
    <property type="component" value="Unassembled WGS sequence"/>
</dbReference>
<dbReference type="CDD" id="cd06170">
    <property type="entry name" value="LuxR_C_like"/>
    <property type="match status" value="1"/>
</dbReference>
<dbReference type="EMBL" id="JACHMO010000001">
    <property type="protein sequence ID" value="MBB5801035.1"/>
    <property type="molecule type" value="Genomic_DNA"/>
</dbReference>
<gene>
    <name evidence="4" type="ORF">F4560_000803</name>
</gene>
<dbReference type="InterPro" id="IPR016032">
    <property type="entry name" value="Sig_transdc_resp-reg_C-effctor"/>
</dbReference>
<evidence type="ECO:0000313" key="4">
    <source>
        <dbReference type="EMBL" id="MBB5801035.1"/>
    </source>
</evidence>
<dbReference type="SMART" id="SM00421">
    <property type="entry name" value="HTH_LUXR"/>
    <property type="match status" value="1"/>
</dbReference>
<dbReference type="Pfam" id="PF13191">
    <property type="entry name" value="AAA_16"/>
    <property type="match status" value="1"/>
</dbReference>
<dbReference type="GO" id="GO:0005524">
    <property type="term" value="F:ATP binding"/>
    <property type="evidence" value="ECO:0007669"/>
    <property type="project" value="UniProtKB-KW"/>
</dbReference>
<dbReference type="GO" id="GO:0006355">
    <property type="term" value="P:regulation of DNA-templated transcription"/>
    <property type="evidence" value="ECO:0007669"/>
    <property type="project" value="InterPro"/>
</dbReference>
<evidence type="ECO:0000259" key="3">
    <source>
        <dbReference type="PROSITE" id="PS50043"/>
    </source>
</evidence>
<dbReference type="SUPFAM" id="SSF46894">
    <property type="entry name" value="C-terminal effector domain of the bipartite response regulators"/>
    <property type="match status" value="1"/>
</dbReference>
<evidence type="ECO:0000256" key="2">
    <source>
        <dbReference type="ARBA" id="ARBA00022840"/>
    </source>
</evidence>
<dbReference type="InterPro" id="IPR041664">
    <property type="entry name" value="AAA_16"/>
</dbReference>
<dbReference type="PROSITE" id="PS50043">
    <property type="entry name" value="HTH_LUXR_2"/>
    <property type="match status" value="1"/>
</dbReference>
<dbReference type="AlphaFoldDB" id="A0A7W9HF16"/>
<dbReference type="PRINTS" id="PR00038">
    <property type="entry name" value="HTHLUXR"/>
</dbReference>
<dbReference type="Gene3D" id="1.25.40.10">
    <property type="entry name" value="Tetratricopeptide repeat domain"/>
    <property type="match status" value="1"/>
</dbReference>
<evidence type="ECO:0000313" key="5">
    <source>
        <dbReference type="Proteomes" id="UP000552097"/>
    </source>
</evidence>
<dbReference type="GO" id="GO:0004016">
    <property type="term" value="F:adenylate cyclase activity"/>
    <property type="evidence" value="ECO:0007669"/>
    <property type="project" value="TreeGrafter"/>
</dbReference>
<keyword evidence="5" id="KW-1185">Reference proteome</keyword>
<dbReference type="InterPro" id="IPR036388">
    <property type="entry name" value="WH-like_DNA-bd_sf"/>
</dbReference>
<keyword evidence="2" id="KW-0067">ATP-binding</keyword>
<dbReference type="PANTHER" id="PTHR16305">
    <property type="entry name" value="TESTICULAR SOLUBLE ADENYLYL CYCLASE"/>
    <property type="match status" value="1"/>
</dbReference>
<proteinExistence type="predicted"/>
<feature type="domain" description="HTH luxR-type" evidence="3">
    <location>
        <begin position="871"/>
        <end position="936"/>
    </location>
</feature>